<proteinExistence type="predicted"/>
<dbReference type="Gene3D" id="1.10.530.10">
    <property type="match status" value="1"/>
</dbReference>
<evidence type="ECO:0000313" key="5">
    <source>
        <dbReference type="Proteomes" id="UP001596022"/>
    </source>
</evidence>
<feature type="region of interest" description="Disordered" evidence="1">
    <location>
        <begin position="114"/>
        <end position="188"/>
    </location>
</feature>
<keyword evidence="5" id="KW-1185">Reference proteome</keyword>
<dbReference type="Pfam" id="PF08239">
    <property type="entry name" value="SH3_3"/>
    <property type="match status" value="1"/>
</dbReference>
<dbReference type="PANTHER" id="PTHR34408:SF1">
    <property type="entry name" value="GLYCOSYL HYDROLASE FAMILY 19 DOMAIN-CONTAINING PROTEIN HI_1415"/>
    <property type="match status" value="1"/>
</dbReference>
<dbReference type="PROSITE" id="PS51781">
    <property type="entry name" value="SH3B"/>
    <property type="match status" value="1"/>
</dbReference>
<keyword evidence="2" id="KW-0732">Signal</keyword>
<evidence type="ECO:0000256" key="1">
    <source>
        <dbReference type="SAM" id="MobiDB-lite"/>
    </source>
</evidence>
<dbReference type="SMART" id="SM00287">
    <property type="entry name" value="SH3b"/>
    <property type="match status" value="4"/>
</dbReference>
<dbReference type="InterPro" id="IPR002901">
    <property type="entry name" value="MGlyc_endo_b_GlcNAc-like_dom"/>
</dbReference>
<feature type="chain" id="PRO_5045141720" evidence="2">
    <location>
        <begin position="28"/>
        <end position="937"/>
    </location>
</feature>
<dbReference type="InterPro" id="IPR003646">
    <property type="entry name" value="SH3-like_bac-type"/>
</dbReference>
<dbReference type="InterPro" id="IPR052354">
    <property type="entry name" value="Cell_Wall_Dynamics_Protein"/>
</dbReference>
<feature type="signal peptide" evidence="2">
    <location>
        <begin position="1"/>
        <end position="27"/>
    </location>
</feature>
<dbReference type="Proteomes" id="UP001596022">
    <property type="component" value="Unassembled WGS sequence"/>
</dbReference>
<dbReference type="PANTHER" id="PTHR34408">
    <property type="entry name" value="FAMILY PROTEIN, PUTATIVE-RELATED"/>
    <property type="match status" value="1"/>
</dbReference>
<evidence type="ECO:0000256" key="2">
    <source>
        <dbReference type="SAM" id="SignalP"/>
    </source>
</evidence>
<reference evidence="5" key="1">
    <citation type="journal article" date="2019" name="Int. J. Syst. Evol. Microbiol.">
        <title>The Global Catalogue of Microorganisms (GCM) 10K type strain sequencing project: providing services to taxonomists for standard genome sequencing and annotation.</title>
        <authorList>
            <consortium name="The Broad Institute Genomics Platform"/>
            <consortium name="The Broad Institute Genome Sequencing Center for Infectious Disease"/>
            <person name="Wu L."/>
            <person name="Ma J."/>
        </authorList>
    </citation>
    <scope>NUCLEOTIDE SEQUENCE [LARGE SCALE GENOMIC DNA]</scope>
    <source>
        <strain evidence="5">CGMCC 1.16306</strain>
    </source>
</reference>
<gene>
    <name evidence="4" type="ORF">ACFO4N_17190</name>
</gene>
<accession>A0ABV9GR18</accession>
<name>A0ABV9GR18_9BACL</name>
<dbReference type="Pfam" id="PF01832">
    <property type="entry name" value="Glucosaminidase"/>
    <property type="match status" value="1"/>
</dbReference>
<sequence>MKKIRSLIACFVILLLFISILPLHVSAAAEKNEQTKAIVLADEQGGKVDLLKEDRDNSSVLASIPDNTEVAVLESGEKNTYIEYINPDTHEQLLGYVDAKHLVDPSKVDQLIEQRNGETSTENVPNTKKNNHEQEDHEVTVPQEADEPAKNKETGVDQKASFDGLAAKKQVDGQSVKETPKTSSEKVKNELVPKPKMQVKAAVASVKSQVNATSDPLYGIALKSSTHVYTTTSTGSKVLKSYSQGSLLKYYSYTSDWNKCTVYINGKATTGYILKSDVENVVKSPSTLKGIALKSPTRIYSRASTGSSVLKSYSQGSVLKYQTFTSGWYSCTVYVNGKWVTGYINHSDVAEKVSSQQTLNGIALKSSTHVYSLASTGSKILKSYSQGTILKYKTFVAGWYECTVYINGKATIGYISSSDVANTVSKQVDLQGIALKSPTRVYSLASTGSKILKSYSQGTILKYKTLAKGWYEAKVYINGKATTGYINSNDVAELVTKQKELRGVALKSPTRIYSLASTGSALLKSYSQGSVLKYKTFASGWYECTVYINGKKKTGYIKSGDVQNGTSSPQTIEGVAQKDPTKIYSQATTSSKVLKSYAIGSILKYRTFVSGWYECTVYIKGVATTGYINASDVQKSNGKINIIQQTTKYNITLQNALNMQMDAGPRNDNWESYAYVSSDYIDKNSKVVADALNVREKPTTQNSRVVGTLKNGDKVTIVDSANGWDKIKFSWQQFASSEEVSHYLNPKNFSASSPDYYQFLQLSKPAGLDATEVNNNILKGEGVLEGKASAFISAAKQFGINEIYLMSHSMLETGHGTSALAKGISYNGKTVYNVYGIGANDGNATENGAKYAYEAGWTSVEKAIIGGAEFVAQNYIAKGQDTLYKMRWNPAGMVQYGYATHQYATDIGWAVKQTSLMVNMYSKLTQYTLVFDVPVFN</sequence>
<evidence type="ECO:0000313" key="4">
    <source>
        <dbReference type="EMBL" id="MFC4620437.1"/>
    </source>
</evidence>
<feature type="compositionally biased region" description="Basic and acidic residues" evidence="1">
    <location>
        <begin position="130"/>
        <end position="139"/>
    </location>
</feature>
<organism evidence="4 5">
    <name type="scientific">Camelliibacillus cellulosilyticus</name>
    <dbReference type="NCBI Taxonomy" id="2174486"/>
    <lineage>
        <taxon>Bacteria</taxon>
        <taxon>Bacillati</taxon>
        <taxon>Bacillota</taxon>
        <taxon>Bacilli</taxon>
        <taxon>Bacillales</taxon>
        <taxon>Sporolactobacillaceae</taxon>
        <taxon>Camelliibacillus</taxon>
    </lineage>
</organism>
<feature type="compositionally biased region" description="Polar residues" evidence="1">
    <location>
        <begin position="117"/>
        <end position="128"/>
    </location>
</feature>
<dbReference type="Gene3D" id="2.30.30.40">
    <property type="entry name" value="SH3 Domains"/>
    <property type="match status" value="7"/>
</dbReference>
<feature type="compositionally biased region" description="Basic and acidic residues" evidence="1">
    <location>
        <begin position="147"/>
        <end position="156"/>
    </location>
</feature>
<dbReference type="EMBL" id="JBHSFW010000022">
    <property type="protein sequence ID" value="MFC4620437.1"/>
    <property type="molecule type" value="Genomic_DNA"/>
</dbReference>
<comment type="caution">
    <text evidence="4">The sequence shown here is derived from an EMBL/GenBank/DDBJ whole genome shotgun (WGS) entry which is preliminary data.</text>
</comment>
<feature type="compositionally biased region" description="Basic and acidic residues" evidence="1">
    <location>
        <begin position="178"/>
        <end position="188"/>
    </location>
</feature>
<dbReference type="RefSeq" id="WP_376847549.1">
    <property type="nucleotide sequence ID" value="NZ_JBHSFW010000022.1"/>
</dbReference>
<evidence type="ECO:0000259" key="3">
    <source>
        <dbReference type="PROSITE" id="PS51781"/>
    </source>
</evidence>
<protein>
    <submittedName>
        <fullName evidence="4">SH3 domain-containing protein</fullName>
    </submittedName>
</protein>
<dbReference type="SMART" id="SM00047">
    <property type="entry name" value="LYZ2"/>
    <property type="match status" value="1"/>
</dbReference>
<feature type="domain" description="SH3b" evidence="3">
    <location>
        <begin position="682"/>
        <end position="748"/>
    </location>
</feature>